<feature type="compositionally biased region" description="Basic and acidic residues" evidence="2">
    <location>
        <begin position="317"/>
        <end position="333"/>
    </location>
</feature>
<dbReference type="PROSITE" id="PS50048">
    <property type="entry name" value="ZN2_CY6_FUNGAL_2"/>
    <property type="match status" value="1"/>
</dbReference>
<dbReference type="Gene3D" id="4.10.240.10">
    <property type="entry name" value="Zn(2)-C6 fungal-type DNA-binding domain"/>
    <property type="match status" value="1"/>
</dbReference>
<evidence type="ECO:0000313" key="4">
    <source>
        <dbReference type="EMBL" id="KAL2064004.1"/>
    </source>
</evidence>
<evidence type="ECO:0000313" key="5">
    <source>
        <dbReference type="Proteomes" id="UP001595075"/>
    </source>
</evidence>
<feature type="region of interest" description="Disordered" evidence="2">
    <location>
        <begin position="355"/>
        <end position="414"/>
    </location>
</feature>
<protein>
    <recommendedName>
        <fullName evidence="3">Zn(2)-C6 fungal-type domain-containing protein</fullName>
    </recommendedName>
</protein>
<evidence type="ECO:0000256" key="1">
    <source>
        <dbReference type="ARBA" id="ARBA00023242"/>
    </source>
</evidence>
<comment type="caution">
    <text evidence="4">The sequence shown here is derived from an EMBL/GenBank/DDBJ whole genome shotgun (WGS) entry which is preliminary data.</text>
</comment>
<proteinExistence type="predicted"/>
<feature type="compositionally biased region" description="Basic and acidic residues" evidence="2">
    <location>
        <begin position="187"/>
        <end position="197"/>
    </location>
</feature>
<dbReference type="InterPro" id="IPR036864">
    <property type="entry name" value="Zn2-C6_fun-type_DNA-bd_sf"/>
</dbReference>
<keyword evidence="5" id="KW-1185">Reference proteome</keyword>
<dbReference type="Proteomes" id="UP001595075">
    <property type="component" value="Unassembled WGS sequence"/>
</dbReference>
<organism evidence="4 5">
    <name type="scientific">Oculimacula yallundae</name>
    <dbReference type="NCBI Taxonomy" id="86028"/>
    <lineage>
        <taxon>Eukaryota</taxon>
        <taxon>Fungi</taxon>
        <taxon>Dikarya</taxon>
        <taxon>Ascomycota</taxon>
        <taxon>Pezizomycotina</taxon>
        <taxon>Leotiomycetes</taxon>
        <taxon>Helotiales</taxon>
        <taxon>Ploettnerulaceae</taxon>
        <taxon>Oculimacula</taxon>
    </lineage>
</organism>
<feature type="region of interest" description="Disordered" evidence="2">
    <location>
        <begin position="300"/>
        <end position="333"/>
    </location>
</feature>
<dbReference type="PROSITE" id="PS00463">
    <property type="entry name" value="ZN2_CY6_FUNGAL_1"/>
    <property type="match status" value="1"/>
</dbReference>
<dbReference type="Pfam" id="PF00172">
    <property type="entry name" value="Zn_clus"/>
    <property type="match status" value="1"/>
</dbReference>
<dbReference type="EMBL" id="JAZHXI010000014">
    <property type="protein sequence ID" value="KAL2064004.1"/>
    <property type="molecule type" value="Genomic_DNA"/>
</dbReference>
<dbReference type="SMART" id="SM00066">
    <property type="entry name" value="GAL4"/>
    <property type="match status" value="1"/>
</dbReference>
<feature type="compositionally biased region" description="Polar residues" evidence="2">
    <location>
        <begin position="149"/>
        <end position="165"/>
    </location>
</feature>
<accession>A0ABR4C264</accession>
<feature type="compositionally biased region" description="Low complexity" evidence="2">
    <location>
        <begin position="248"/>
        <end position="258"/>
    </location>
</feature>
<reference evidence="4 5" key="1">
    <citation type="journal article" date="2024" name="Commun. Biol.">
        <title>Comparative genomic analysis of thermophilic fungi reveals convergent evolutionary adaptations and gene losses.</title>
        <authorList>
            <person name="Steindorff A.S."/>
            <person name="Aguilar-Pontes M.V."/>
            <person name="Robinson A.J."/>
            <person name="Andreopoulos B."/>
            <person name="LaButti K."/>
            <person name="Kuo A."/>
            <person name="Mondo S."/>
            <person name="Riley R."/>
            <person name="Otillar R."/>
            <person name="Haridas S."/>
            <person name="Lipzen A."/>
            <person name="Grimwood J."/>
            <person name="Schmutz J."/>
            <person name="Clum A."/>
            <person name="Reid I.D."/>
            <person name="Moisan M.C."/>
            <person name="Butler G."/>
            <person name="Nguyen T.T.M."/>
            <person name="Dewar K."/>
            <person name="Conant G."/>
            <person name="Drula E."/>
            <person name="Henrissat B."/>
            <person name="Hansel C."/>
            <person name="Singer S."/>
            <person name="Hutchinson M.I."/>
            <person name="de Vries R.P."/>
            <person name="Natvig D.O."/>
            <person name="Powell A.J."/>
            <person name="Tsang A."/>
            <person name="Grigoriev I.V."/>
        </authorList>
    </citation>
    <scope>NUCLEOTIDE SEQUENCE [LARGE SCALE GENOMIC DNA]</scope>
    <source>
        <strain evidence="4 5">CBS 494.80</strain>
    </source>
</reference>
<feature type="compositionally biased region" description="Basic residues" evidence="2">
    <location>
        <begin position="392"/>
        <end position="406"/>
    </location>
</feature>
<evidence type="ECO:0000256" key="2">
    <source>
        <dbReference type="SAM" id="MobiDB-lite"/>
    </source>
</evidence>
<sequence>MPLVRYNVRSVLRNINLADIEEIKEMMDSIARCLDTTAGAEAKRIAEKALLVVDSGPIFRIIQAIEHNPEWPLLRMAIERLLKTRNRGRLEILGAVSELEHLAEEKVLISPTAYAKEYSEALEDFLDLPPLPFSQGSQASEEGEANLGPETSSPKNRVTSSISEQSKPDGLVAISKTGGGKSMSSNVEKKVAGEKRKSIAPSQNIVKPAPRKPLPDLPESKVVSLKANPTTPRRKKRSAPVSDEYAVSSPAKSSSISPKRGKSLKACDECRRRKTKCLRDEGNEKCNSCVKMSRDCVLSAASPPKSATKGSILGAALDKKTKTEEPVEDSKSEMKNILHHFDDLKEGKAFGIVAEADEKNSNDDVDEVSAATPEVIAAQSDAEDYDYNPSKRICRPGKKSSSKSVRKASSITAE</sequence>
<feature type="domain" description="Zn(2)-C6 fungal-type" evidence="3">
    <location>
        <begin position="266"/>
        <end position="298"/>
    </location>
</feature>
<dbReference type="CDD" id="cd00067">
    <property type="entry name" value="GAL4"/>
    <property type="match status" value="1"/>
</dbReference>
<gene>
    <name evidence="4" type="ORF">VTL71DRAFT_4498</name>
</gene>
<name>A0ABR4C264_9HELO</name>
<dbReference type="InterPro" id="IPR001138">
    <property type="entry name" value="Zn2Cys6_DnaBD"/>
</dbReference>
<dbReference type="SUPFAM" id="SSF57701">
    <property type="entry name" value="Zn2/Cys6 DNA-binding domain"/>
    <property type="match status" value="1"/>
</dbReference>
<evidence type="ECO:0000259" key="3">
    <source>
        <dbReference type="PROSITE" id="PS50048"/>
    </source>
</evidence>
<keyword evidence="1" id="KW-0539">Nucleus</keyword>
<feature type="region of interest" description="Disordered" evidence="2">
    <location>
        <begin position="132"/>
        <end position="267"/>
    </location>
</feature>